<accession>A0A9N8Q321</accession>
<reference evidence="1" key="1">
    <citation type="submission" date="2021-12" db="EMBL/GenBank/DDBJ databases">
        <authorList>
            <person name="King R."/>
        </authorList>
    </citation>
    <scope>NUCLEOTIDE SEQUENCE</scope>
</reference>
<dbReference type="Proteomes" id="UP001154114">
    <property type="component" value="Chromosome 28"/>
</dbReference>
<name>A0A9N8Q321_CHRIL</name>
<evidence type="ECO:0000313" key="2">
    <source>
        <dbReference type="Proteomes" id="UP001154114"/>
    </source>
</evidence>
<proteinExistence type="predicted"/>
<sequence>MQYELPARSSSRGLARALNMLTACLPDHFMATAGEDRELECPGYGTGNSIDLQLRGARLHTGSRARSNMLAACDHDAILLILLLQRLNTKADIILGQIREK</sequence>
<dbReference type="OrthoDB" id="2130750at2759"/>
<gene>
    <name evidence="1" type="ORF">CINC_LOCUS8768</name>
</gene>
<evidence type="ECO:0000313" key="1">
    <source>
        <dbReference type="EMBL" id="CAD0206476.1"/>
    </source>
</evidence>
<dbReference type="AlphaFoldDB" id="A0A9N8Q321"/>
<protein>
    <submittedName>
        <fullName evidence="1">Uncharacterized protein</fullName>
    </submittedName>
</protein>
<dbReference type="EMBL" id="LR824031">
    <property type="protein sequence ID" value="CAD0206476.1"/>
    <property type="molecule type" value="Genomic_DNA"/>
</dbReference>
<organism evidence="1 2">
    <name type="scientific">Chrysodeixis includens</name>
    <name type="common">Soybean looper</name>
    <name type="synonym">Pseudoplusia includens</name>
    <dbReference type="NCBI Taxonomy" id="689277"/>
    <lineage>
        <taxon>Eukaryota</taxon>
        <taxon>Metazoa</taxon>
        <taxon>Ecdysozoa</taxon>
        <taxon>Arthropoda</taxon>
        <taxon>Hexapoda</taxon>
        <taxon>Insecta</taxon>
        <taxon>Pterygota</taxon>
        <taxon>Neoptera</taxon>
        <taxon>Endopterygota</taxon>
        <taxon>Lepidoptera</taxon>
        <taxon>Glossata</taxon>
        <taxon>Ditrysia</taxon>
        <taxon>Noctuoidea</taxon>
        <taxon>Noctuidae</taxon>
        <taxon>Plusiinae</taxon>
        <taxon>Chrysodeixis</taxon>
    </lineage>
</organism>
<keyword evidence="2" id="KW-1185">Reference proteome</keyword>